<keyword evidence="6" id="KW-1185">Reference proteome</keyword>
<dbReference type="Proteomes" id="UP000429607">
    <property type="component" value="Unassembled WGS sequence"/>
</dbReference>
<dbReference type="EMBL" id="QXFU01000152">
    <property type="protein sequence ID" value="KAE9042221.1"/>
    <property type="molecule type" value="Genomic_DNA"/>
</dbReference>
<protein>
    <submittedName>
        <fullName evidence="3">Uncharacterized protein</fullName>
    </submittedName>
</protein>
<evidence type="ECO:0000313" key="4">
    <source>
        <dbReference type="EMBL" id="KAE9352909.1"/>
    </source>
</evidence>
<dbReference type="AlphaFoldDB" id="A0A6A3NVU9"/>
<feature type="compositionally biased region" description="Basic residues" evidence="1">
    <location>
        <begin position="228"/>
        <end position="239"/>
    </location>
</feature>
<reference evidence="5 7" key="1">
    <citation type="submission" date="2018-09" db="EMBL/GenBank/DDBJ databases">
        <title>Genomic investigation of the strawberry pathogen Phytophthora fragariae indicates pathogenicity is determined by transcriptional variation in three key races.</title>
        <authorList>
            <person name="Adams T.M."/>
            <person name="Armitage A.D."/>
            <person name="Sobczyk M.K."/>
            <person name="Bates H.J."/>
            <person name="Dunwell J.M."/>
            <person name="Nellist C.F."/>
            <person name="Harrison R.J."/>
        </authorList>
    </citation>
    <scope>NUCLEOTIDE SEQUENCE [LARGE SCALE GENOMIC DNA]</scope>
    <source>
        <strain evidence="3 5">SCRP249</strain>
        <strain evidence="2 7">SCRP324</strain>
        <strain evidence="4 6">SCRP333</strain>
    </source>
</reference>
<organism evidence="3 5">
    <name type="scientific">Phytophthora rubi</name>
    <dbReference type="NCBI Taxonomy" id="129364"/>
    <lineage>
        <taxon>Eukaryota</taxon>
        <taxon>Sar</taxon>
        <taxon>Stramenopiles</taxon>
        <taxon>Oomycota</taxon>
        <taxon>Peronosporomycetes</taxon>
        <taxon>Peronosporales</taxon>
        <taxon>Peronosporaceae</taxon>
        <taxon>Phytophthora</taxon>
    </lineage>
</organism>
<feature type="compositionally biased region" description="Basic and acidic residues" evidence="1">
    <location>
        <begin position="155"/>
        <end position="189"/>
    </location>
</feature>
<dbReference type="Proteomes" id="UP000434957">
    <property type="component" value="Unassembled WGS sequence"/>
</dbReference>
<evidence type="ECO:0000313" key="5">
    <source>
        <dbReference type="Proteomes" id="UP000429607"/>
    </source>
</evidence>
<feature type="compositionally biased region" description="Low complexity" evidence="1">
    <location>
        <begin position="190"/>
        <end position="227"/>
    </location>
</feature>
<name>A0A6A3NVU9_9STRA</name>
<evidence type="ECO:0000313" key="7">
    <source>
        <dbReference type="Proteomes" id="UP000435112"/>
    </source>
</evidence>
<dbReference type="CDD" id="cd24164">
    <property type="entry name" value="RWDD3_C"/>
    <property type="match status" value="1"/>
</dbReference>
<evidence type="ECO:0000313" key="6">
    <source>
        <dbReference type="Proteomes" id="UP000434957"/>
    </source>
</evidence>
<dbReference type="Proteomes" id="UP000435112">
    <property type="component" value="Unassembled WGS sequence"/>
</dbReference>
<evidence type="ECO:0000256" key="1">
    <source>
        <dbReference type="SAM" id="MobiDB-lite"/>
    </source>
</evidence>
<accession>A0A6A3NVU9</accession>
<dbReference type="EMBL" id="QXFV01000168">
    <property type="protein sequence ID" value="KAE9047400.1"/>
    <property type="molecule type" value="Genomic_DNA"/>
</dbReference>
<proteinExistence type="predicted"/>
<dbReference type="OrthoDB" id="167315at2759"/>
<comment type="caution">
    <text evidence="3">The sequence shown here is derived from an EMBL/GenBank/DDBJ whole genome shotgun (WGS) entry which is preliminary data.</text>
</comment>
<dbReference type="EMBL" id="QXFT01000153">
    <property type="protein sequence ID" value="KAE9352909.1"/>
    <property type="molecule type" value="Genomic_DNA"/>
</dbReference>
<feature type="region of interest" description="Disordered" evidence="1">
    <location>
        <begin position="148"/>
        <end position="247"/>
    </location>
</feature>
<sequence>MGDVELLLVRIDHFHERAAYVSVLRAWLEELQIAHGRVISMGTELQLLFVAASEAQNEQLLAFYRSRGIDTNSRGELCVDKFIDVLGRKKVAASGCRGFLEMDVLSPSLLQKVLVLEWQAEQQWLDAALATKRTKAFLEWKEAAKAARKQRRKREGQEKQQEREAKRLKRQQEEKEKQEEEKEEKEEKTTTPQKTQEQKTKQQPKQKPQQRPVGQKSPQQQQQNPSGPKKKKNKKRRNKQAGNSVES</sequence>
<evidence type="ECO:0000313" key="2">
    <source>
        <dbReference type="EMBL" id="KAE9042221.1"/>
    </source>
</evidence>
<evidence type="ECO:0000313" key="3">
    <source>
        <dbReference type="EMBL" id="KAE9047400.1"/>
    </source>
</evidence>
<gene>
    <name evidence="3" type="ORF">PR001_g4226</name>
    <name evidence="2" type="ORF">PR002_g4040</name>
    <name evidence="4" type="ORF">PR003_g4146</name>
</gene>